<reference evidence="6 7" key="1">
    <citation type="submission" date="2017-09" db="EMBL/GenBank/DDBJ databases">
        <title>Biodiversity and function of Thalassospira species in the particle-attached aromatic-hydrocarbon-degrading consortia from the surface seawater of the South China Sea.</title>
        <authorList>
            <person name="Dong C."/>
            <person name="Liu R."/>
            <person name="Shao Z."/>
        </authorList>
    </citation>
    <scope>NUCLEOTIDE SEQUENCE [LARGE SCALE GENOMIC DNA]</scope>
    <source>
        <strain evidence="6 7">CSC1P2</strain>
    </source>
</reference>
<protein>
    <recommendedName>
        <fullName evidence="5">HTH araC/xylS-type domain-containing protein</fullName>
    </recommendedName>
</protein>
<accession>A0A2N3KRA5</accession>
<proteinExistence type="predicted"/>
<evidence type="ECO:0000256" key="4">
    <source>
        <dbReference type="SAM" id="MobiDB-lite"/>
    </source>
</evidence>
<feature type="domain" description="HTH araC/xylS-type" evidence="5">
    <location>
        <begin position="273"/>
        <end position="395"/>
    </location>
</feature>
<dbReference type="AlphaFoldDB" id="A0A2N3KRA5"/>
<dbReference type="OrthoDB" id="9805730at2"/>
<dbReference type="PANTHER" id="PTHR43280:SF2">
    <property type="entry name" value="HTH-TYPE TRANSCRIPTIONAL REGULATOR EXSA"/>
    <property type="match status" value="1"/>
</dbReference>
<dbReference type="GO" id="GO:0043565">
    <property type="term" value="F:sequence-specific DNA binding"/>
    <property type="evidence" value="ECO:0007669"/>
    <property type="project" value="InterPro"/>
</dbReference>
<evidence type="ECO:0000256" key="1">
    <source>
        <dbReference type="ARBA" id="ARBA00023015"/>
    </source>
</evidence>
<dbReference type="Pfam" id="PF22200">
    <property type="entry name" value="ExsA_N"/>
    <property type="match status" value="1"/>
</dbReference>
<keyword evidence="3" id="KW-0804">Transcription</keyword>
<dbReference type="SUPFAM" id="SSF46689">
    <property type="entry name" value="Homeodomain-like"/>
    <property type="match status" value="1"/>
</dbReference>
<evidence type="ECO:0000256" key="3">
    <source>
        <dbReference type="ARBA" id="ARBA00023163"/>
    </source>
</evidence>
<feature type="region of interest" description="Disordered" evidence="4">
    <location>
        <begin position="69"/>
        <end position="95"/>
    </location>
</feature>
<dbReference type="EMBL" id="NWTK01000010">
    <property type="protein sequence ID" value="PKR53094.1"/>
    <property type="molecule type" value="Genomic_DNA"/>
</dbReference>
<sequence length="397" mass="43205">MVLCPMAGKRCAKWYFRHQVPCRTARPAGSITISARQQDQPMPPHPKPAMAPARLTPGDFRQIASRLPRPAQGAGQLQVPGNAKQGEAAPTQPGRVEIHGLSRLGKLIFRQTETLQDYIADFPAIAYLIDGSKAVGTSADAPLDETMLPGQVLLIPAGLPLSVVNYPDLKSGQYCALVLEFSPDLIVRFTAAYPEIRELMASSPISDPSGLVFTPQDDLLRSMMAVMSLLSTAAENHDRALIRHRLMEVLLLLAQAGQAGPLLLPIASPDMKERLCALFRLAPARKWQKTQLAHHLGTSPSSLDRQLKQAGTSFRALLESERMAFAARLLGHSHKAIAQNSNHAHAPKTHHSIGKPARILAVSDIAFMCGYQSQSAFARAFTRHFGYSPTQSAQNMV</sequence>
<organism evidence="6 7">
    <name type="scientific">Thalassospira marina</name>
    <dbReference type="NCBI Taxonomy" id="2048283"/>
    <lineage>
        <taxon>Bacteria</taxon>
        <taxon>Pseudomonadati</taxon>
        <taxon>Pseudomonadota</taxon>
        <taxon>Alphaproteobacteria</taxon>
        <taxon>Rhodospirillales</taxon>
        <taxon>Thalassospiraceae</taxon>
        <taxon>Thalassospira</taxon>
    </lineage>
</organism>
<dbReference type="PROSITE" id="PS01124">
    <property type="entry name" value="HTH_ARAC_FAMILY_2"/>
    <property type="match status" value="1"/>
</dbReference>
<dbReference type="Proteomes" id="UP000233597">
    <property type="component" value="Unassembled WGS sequence"/>
</dbReference>
<dbReference type="GO" id="GO:0003700">
    <property type="term" value="F:DNA-binding transcription factor activity"/>
    <property type="evidence" value="ECO:0007669"/>
    <property type="project" value="InterPro"/>
</dbReference>
<evidence type="ECO:0000313" key="6">
    <source>
        <dbReference type="EMBL" id="PKR53094.1"/>
    </source>
</evidence>
<dbReference type="PANTHER" id="PTHR43280">
    <property type="entry name" value="ARAC-FAMILY TRANSCRIPTIONAL REGULATOR"/>
    <property type="match status" value="1"/>
</dbReference>
<keyword evidence="1" id="KW-0805">Transcription regulation</keyword>
<dbReference type="InterPro" id="IPR009057">
    <property type="entry name" value="Homeodomain-like_sf"/>
</dbReference>
<dbReference type="InterPro" id="IPR020449">
    <property type="entry name" value="Tscrpt_reg_AraC-type_HTH"/>
</dbReference>
<gene>
    <name evidence="6" type="ORF">COO20_15560</name>
</gene>
<dbReference type="InterPro" id="IPR054015">
    <property type="entry name" value="ExsA-like_N"/>
</dbReference>
<dbReference type="Gene3D" id="1.10.10.60">
    <property type="entry name" value="Homeodomain-like"/>
    <property type="match status" value="1"/>
</dbReference>
<dbReference type="InterPro" id="IPR018060">
    <property type="entry name" value="HTH_AraC"/>
</dbReference>
<comment type="caution">
    <text evidence="6">The sequence shown here is derived from an EMBL/GenBank/DDBJ whole genome shotgun (WGS) entry which is preliminary data.</text>
</comment>
<evidence type="ECO:0000313" key="7">
    <source>
        <dbReference type="Proteomes" id="UP000233597"/>
    </source>
</evidence>
<evidence type="ECO:0000259" key="5">
    <source>
        <dbReference type="PROSITE" id="PS01124"/>
    </source>
</evidence>
<evidence type="ECO:0000256" key="2">
    <source>
        <dbReference type="ARBA" id="ARBA00023125"/>
    </source>
</evidence>
<keyword evidence="2" id="KW-0238">DNA-binding</keyword>
<dbReference type="PRINTS" id="PR00032">
    <property type="entry name" value="HTHARAC"/>
</dbReference>
<dbReference type="Pfam" id="PF12833">
    <property type="entry name" value="HTH_18"/>
    <property type="match status" value="1"/>
</dbReference>
<dbReference type="SMART" id="SM00342">
    <property type="entry name" value="HTH_ARAC"/>
    <property type="match status" value="1"/>
</dbReference>
<name>A0A2N3KRA5_9PROT</name>